<organism evidence="1">
    <name type="scientific">Arundo donax</name>
    <name type="common">Giant reed</name>
    <name type="synonym">Donax arundinaceus</name>
    <dbReference type="NCBI Taxonomy" id="35708"/>
    <lineage>
        <taxon>Eukaryota</taxon>
        <taxon>Viridiplantae</taxon>
        <taxon>Streptophyta</taxon>
        <taxon>Embryophyta</taxon>
        <taxon>Tracheophyta</taxon>
        <taxon>Spermatophyta</taxon>
        <taxon>Magnoliopsida</taxon>
        <taxon>Liliopsida</taxon>
        <taxon>Poales</taxon>
        <taxon>Poaceae</taxon>
        <taxon>PACMAD clade</taxon>
        <taxon>Arundinoideae</taxon>
        <taxon>Arundineae</taxon>
        <taxon>Arundo</taxon>
    </lineage>
</organism>
<proteinExistence type="predicted"/>
<reference evidence="1" key="2">
    <citation type="journal article" date="2015" name="Data Brief">
        <title>Shoot transcriptome of the giant reed, Arundo donax.</title>
        <authorList>
            <person name="Barrero R.A."/>
            <person name="Guerrero F.D."/>
            <person name="Moolhuijzen P."/>
            <person name="Goolsby J.A."/>
            <person name="Tidwell J."/>
            <person name="Bellgard S.E."/>
            <person name="Bellgard M.I."/>
        </authorList>
    </citation>
    <scope>NUCLEOTIDE SEQUENCE</scope>
    <source>
        <tissue evidence="1">Shoot tissue taken approximately 20 cm above the soil surface</tissue>
    </source>
</reference>
<name>A0A0A9A3R6_ARUDO</name>
<dbReference type="EMBL" id="GBRH01253317">
    <property type="protein sequence ID" value="JAD44578.1"/>
    <property type="molecule type" value="Transcribed_RNA"/>
</dbReference>
<evidence type="ECO:0000313" key="1">
    <source>
        <dbReference type="EMBL" id="JAD44578.1"/>
    </source>
</evidence>
<accession>A0A0A9A3R6</accession>
<dbReference type="AlphaFoldDB" id="A0A0A9A3R6"/>
<sequence length="38" mass="4473">MDRIVQFVNPEIELPHDIHKLSINEKSIMLPLVRYNGL</sequence>
<protein>
    <submittedName>
        <fullName evidence="1">Uncharacterized protein</fullName>
    </submittedName>
</protein>
<reference evidence="1" key="1">
    <citation type="submission" date="2014-09" db="EMBL/GenBank/DDBJ databases">
        <authorList>
            <person name="Magalhaes I.L.F."/>
            <person name="Oliveira U."/>
            <person name="Santos F.R."/>
            <person name="Vidigal T.H.D.A."/>
            <person name="Brescovit A.D."/>
            <person name="Santos A.J."/>
        </authorList>
    </citation>
    <scope>NUCLEOTIDE SEQUENCE</scope>
    <source>
        <tissue evidence="1">Shoot tissue taken approximately 20 cm above the soil surface</tissue>
    </source>
</reference>